<dbReference type="InterPro" id="IPR036910">
    <property type="entry name" value="HMG_box_dom_sf"/>
</dbReference>
<evidence type="ECO:0000256" key="2">
    <source>
        <dbReference type="ARBA" id="ARBA00023242"/>
    </source>
</evidence>
<keyword evidence="2 3" id="KW-0539">Nucleus</keyword>
<evidence type="ECO:0000313" key="6">
    <source>
        <dbReference type="EMBL" id="ODQ74501.1"/>
    </source>
</evidence>
<dbReference type="PROSITE" id="PS50118">
    <property type="entry name" value="HMG_BOX_2"/>
    <property type="match status" value="1"/>
</dbReference>
<keyword evidence="7" id="KW-1185">Reference proteome</keyword>
<feature type="region of interest" description="Disordered" evidence="4">
    <location>
        <begin position="49"/>
        <end position="94"/>
    </location>
</feature>
<dbReference type="InterPro" id="IPR009071">
    <property type="entry name" value="HMG_box_dom"/>
</dbReference>
<dbReference type="EMBL" id="KV454292">
    <property type="protein sequence ID" value="ODQ74501.1"/>
    <property type="molecule type" value="Genomic_DNA"/>
</dbReference>
<dbReference type="CDD" id="cd01389">
    <property type="entry name" value="HMG-box_ROX1-like"/>
    <property type="match status" value="1"/>
</dbReference>
<feature type="domain" description="HMG box" evidence="5">
    <location>
        <begin position="226"/>
        <end position="316"/>
    </location>
</feature>
<feature type="region of interest" description="Disordered" evidence="4">
    <location>
        <begin position="311"/>
        <end position="345"/>
    </location>
</feature>
<dbReference type="SUPFAM" id="SSF47095">
    <property type="entry name" value="HMG-box"/>
    <property type="match status" value="1"/>
</dbReference>
<dbReference type="AlphaFoldDB" id="A0A1E3QA07"/>
<dbReference type="PANTHER" id="PTHR45789:SF2">
    <property type="entry name" value="FI18025P1"/>
    <property type="match status" value="1"/>
</dbReference>
<evidence type="ECO:0000256" key="4">
    <source>
        <dbReference type="SAM" id="MobiDB-lite"/>
    </source>
</evidence>
<gene>
    <name evidence="6" type="ORF">LIPSTDRAFT_26758</name>
</gene>
<accession>A0A1E3QA07</accession>
<dbReference type="GO" id="GO:0000981">
    <property type="term" value="F:DNA-binding transcription factor activity, RNA polymerase II-specific"/>
    <property type="evidence" value="ECO:0007669"/>
    <property type="project" value="TreeGrafter"/>
</dbReference>
<dbReference type="PANTHER" id="PTHR45789">
    <property type="entry name" value="FI18025P1"/>
    <property type="match status" value="1"/>
</dbReference>
<dbReference type="Proteomes" id="UP000094385">
    <property type="component" value="Unassembled WGS sequence"/>
</dbReference>
<protein>
    <recommendedName>
        <fullName evidence="5">HMG box domain-containing protein</fullName>
    </recommendedName>
</protein>
<evidence type="ECO:0000313" key="7">
    <source>
        <dbReference type="Proteomes" id="UP000094385"/>
    </source>
</evidence>
<keyword evidence="1 3" id="KW-0238">DNA-binding</keyword>
<dbReference type="Gene3D" id="1.10.30.10">
    <property type="entry name" value="High mobility group box domain"/>
    <property type="match status" value="1"/>
</dbReference>
<dbReference type="OrthoDB" id="2307332at2759"/>
<evidence type="ECO:0000259" key="5">
    <source>
        <dbReference type="PROSITE" id="PS50118"/>
    </source>
</evidence>
<dbReference type="STRING" id="675824.A0A1E3QA07"/>
<feature type="DNA-binding region" description="HMG box" evidence="3">
    <location>
        <begin position="226"/>
        <end position="316"/>
    </location>
</feature>
<dbReference type="GO" id="GO:0000978">
    <property type="term" value="F:RNA polymerase II cis-regulatory region sequence-specific DNA binding"/>
    <property type="evidence" value="ECO:0007669"/>
    <property type="project" value="TreeGrafter"/>
</dbReference>
<evidence type="ECO:0000256" key="1">
    <source>
        <dbReference type="ARBA" id="ARBA00023125"/>
    </source>
</evidence>
<sequence length="576" mass="63491">MATMCSSRARLRTPYPVIAHKCPGLDESLLQLDIIELNDSSHEAMKSPSLNEYFDNRPDPVSSGPDADSTLSPLPWRTFPPLPMSSTQKKTDGPCNAESGYCECESRMTFANGLCDLDDIEENGSSTATEPIHSPFVSDDLSSSVLPPSVISIVRAALDIPLSPMTAHRKTVIVDAIIPKNIPTTIFHEMAAVYVRRAEILSKGFNLKYLTPVGKQRNRGRPKGHVKRPLNSFMIYRRVQTYLFHASSPETCEDEIGCMVKNESSVLGDLERINHQSVSVIIGQFWRTESQIVRDAFTNLAKQESSLHRELHPDYKYCPQKKKSRSSRIPPSGSTLSRSHKPSKLSATCQPLRFILPSTDRPKLIKQGDVQVSYSLETGLPTATSSSSSIFTPGMSTEESILPATLDDVWATISRYGWSDASSAPSPDYKCMEIPLPSSPSKELNFQNRPAVRIPEDNCGIEEQCNGTDDVQIDTSLARPSDTESRLPIIYLQRTRTSDSFNAIGGSGDLGMDEANTNLSQRVVTNAPSLVQHLMGSVNGLQDIVIEASGYDDIEQTFKSGFNTWAGNNYCLELCN</sequence>
<proteinExistence type="predicted"/>
<name>A0A1E3QA07_LIPST</name>
<evidence type="ECO:0000256" key="3">
    <source>
        <dbReference type="PROSITE-ProRule" id="PRU00267"/>
    </source>
</evidence>
<reference evidence="6 7" key="1">
    <citation type="journal article" date="2016" name="Proc. Natl. Acad. Sci. U.S.A.">
        <title>Comparative genomics of biotechnologically important yeasts.</title>
        <authorList>
            <person name="Riley R."/>
            <person name="Haridas S."/>
            <person name="Wolfe K.H."/>
            <person name="Lopes M.R."/>
            <person name="Hittinger C.T."/>
            <person name="Goeker M."/>
            <person name="Salamov A.A."/>
            <person name="Wisecaver J.H."/>
            <person name="Long T.M."/>
            <person name="Calvey C.H."/>
            <person name="Aerts A.L."/>
            <person name="Barry K.W."/>
            <person name="Choi C."/>
            <person name="Clum A."/>
            <person name="Coughlan A.Y."/>
            <person name="Deshpande S."/>
            <person name="Douglass A.P."/>
            <person name="Hanson S.J."/>
            <person name="Klenk H.-P."/>
            <person name="LaButti K.M."/>
            <person name="Lapidus A."/>
            <person name="Lindquist E.A."/>
            <person name="Lipzen A.M."/>
            <person name="Meier-Kolthoff J.P."/>
            <person name="Ohm R.A."/>
            <person name="Otillar R.P."/>
            <person name="Pangilinan J.L."/>
            <person name="Peng Y."/>
            <person name="Rokas A."/>
            <person name="Rosa C.A."/>
            <person name="Scheuner C."/>
            <person name="Sibirny A.A."/>
            <person name="Slot J.C."/>
            <person name="Stielow J.B."/>
            <person name="Sun H."/>
            <person name="Kurtzman C.P."/>
            <person name="Blackwell M."/>
            <person name="Grigoriev I.V."/>
            <person name="Jeffries T.W."/>
        </authorList>
    </citation>
    <scope>NUCLEOTIDE SEQUENCE [LARGE SCALE GENOMIC DNA]</scope>
    <source>
        <strain evidence="6 7">NRRL Y-11557</strain>
    </source>
</reference>
<dbReference type="InterPro" id="IPR051356">
    <property type="entry name" value="SOX/SOX-like_TF"/>
</dbReference>
<dbReference type="GO" id="GO:0005634">
    <property type="term" value="C:nucleus"/>
    <property type="evidence" value="ECO:0007669"/>
    <property type="project" value="UniProtKB-UniRule"/>
</dbReference>
<organism evidence="6 7">
    <name type="scientific">Lipomyces starkeyi NRRL Y-11557</name>
    <dbReference type="NCBI Taxonomy" id="675824"/>
    <lineage>
        <taxon>Eukaryota</taxon>
        <taxon>Fungi</taxon>
        <taxon>Dikarya</taxon>
        <taxon>Ascomycota</taxon>
        <taxon>Saccharomycotina</taxon>
        <taxon>Lipomycetes</taxon>
        <taxon>Lipomycetales</taxon>
        <taxon>Lipomycetaceae</taxon>
        <taxon>Lipomyces</taxon>
    </lineage>
</organism>